<feature type="compositionally biased region" description="Basic and acidic residues" evidence="1">
    <location>
        <begin position="705"/>
        <end position="723"/>
    </location>
</feature>
<dbReference type="AlphaFoldDB" id="A0A2G5SJI5"/>
<name>A0A2G5SJI5_9PELO</name>
<gene>
    <name evidence="2" type="primary">Cnig_chr_X.g22275</name>
    <name evidence="2" type="ORF">B9Z55_022275</name>
</gene>
<reference evidence="3" key="1">
    <citation type="submission" date="2017-10" db="EMBL/GenBank/DDBJ databases">
        <title>Rapid genome shrinkage in a self-fertile nematode reveals novel sperm competition proteins.</title>
        <authorList>
            <person name="Yin D."/>
            <person name="Schwarz E.M."/>
            <person name="Thomas C.G."/>
            <person name="Felde R.L."/>
            <person name="Korf I.F."/>
            <person name="Cutter A.D."/>
            <person name="Schartner C.M."/>
            <person name="Ralston E.J."/>
            <person name="Meyer B.J."/>
            <person name="Haag E.S."/>
        </authorList>
    </citation>
    <scope>NUCLEOTIDE SEQUENCE [LARGE SCALE GENOMIC DNA]</scope>
    <source>
        <strain evidence="3">JU1422</strain>
    </source>
</reference>
<feature type="region of interest" description="Disordered" evidence="1">
    <location>
        <begin position="630"/>
        <end position="660"/>
    </location>
</feature>
<feature type="region of interest" description="Disordered" evidence="1">
    <location>
        <begin position="450"/>
        <end position="475"/>
    </location>
</feature>
<feature type="region of interest" description="Disordered" evidence="1">
    <location>
        <begin position="681"/>
        <end position="734"/>
    </location>
</feature>
<evidence type="ECO:0000256" key="1">
    <source>
        <dbReference type="SAM" id="MobiDB-lite"/>
    </source>
</evidence>
<feature type="region of interest" description="Disordered" evidence="1">
    <location>
        <begin position="403"/>
        <end position="426"/>
    </location>
</feature>
<protein>
    <submittedName>
        <fullName evidence="2">Uncharacterized protein</fullName>
    </submittedName>
</protein>
<evidence type="ECO:0000313" key="3">
    <source>
        <dbReference type="Proteomes" id="UP000230233"/>
    </source>
</evidence>
<keyword evidence="3" id="KW-1185">Reference proteome</keyword>
<dbReference type="EMBL" id="PDUG01000006">
    <property type="protein sequence ID" value="PIC15210.1"/>
    <property type="molecule type" value="Genomic_DNA"/>
</dbReference>
<proteinExistence type="predicted"/>
<accession>A0A2G5SJI5</accession>
<feature type="region of interest" description="Disordered" evidence="1">
    <location>
        <begin position="199"/>
        <end position="232"/>
    </location>
</feature>
<evidence type="ECO:0000313" key="2">
    <source>
        <dbReference type="EMBL" id="PIC15210.1"/>
    </source>
</evidence>
<sequence length="734" mass="83743">MLVSSDTGGKKRENHVVPSNIVKGNECQLKETPLCTLIVSFTDDEAKDVTSAHVFTMNTPQLYPQTRKTVYKKGSLSEMSLTSTPFSTDDERYTNSAMSPPLQKQLIQEVSLSYSAPYISAVKPSRPDLPLAFSPYSFESEYEKTGDFHSHTLSSDSRLSKHSNFHISKKDSVERLLNNGRKETEFSAISDTTPYFSAQSAIKSRRVTPSHTPRDTPRDTPVPFDRRSTGRVDSQLSNNNLMVSESTTFEELTTITTSKNRTTRKKEVTTEMPTVNALTKQFEISSHQERVVPVRPRKNSNTSVSVNGNAKSRSRVVVIDKSQKNYASNRPSVVYSPGGILTTTVVDIEPASFGRRTEEYKIAEEYIVKRYDNATPNFQGQEREFQKQQTTEYRAYQGNKETYKHRDQEKTQRSYSAAETRHYNESPVDTSSIDVVKNVIDRWETKFGGTATRENEQQQRSVSRVDMNDNISRSSQNKIIVHQRSELRPVERIIPISPIPPSQKLTRTYETENGGVLHTYDELKTVYQKQTVDMGSVSAKPAPTPEPILSPVIKEIIVSPPPIPTPSPTIDVAEELLRIDDILTTQRTEFTQHSTTVTQEAKQEEELNYVTDNNKVAVEKEEKVVVVAEKEDEEKKLKPETPTPSPVPGQTESEAVETRKDEYLHNFLDRDYRIKTYEEWSTTKRMRDRSQPPERPLTSYSSYSDRSKSIDRSYERRRMDSEMYRTYSEGNWIS</sequence>
<dbReference type="OrthoDB" id="5844170at2759"/>
<dbReference type="STRING" id="1611254.A0A2G5SJI5"/>
<comment type="caution">
    <text evidence="2">The sequence shown here is derived from an EMBL/GenBank/DDBJ whole genome shotgun (WGS) entry which is preliminary data.</text>
</comment>
<feature type="compositionally biased region" description="Basic and acidic residues" evidence="1">
    <location>
        <begin position="212"/>
        <end position="230"/>
    </location>
</feature>
<dbReference type="Proteomes" id="UP000230233">
    <property type="component" value="Chromosome X"/>
</dbReference>
<feature type="compositionally biased region" description="Basic and acidic residues" evidence="1">
    <location>
        <begin position="403"/>
        <end position="412"/>
    </location>
</feature>
<organism evidence="2 3">
    <name type="scientific">Caenorhabditis nigoni</name>
    <dbReference type="NCBI Taxonomy" id="1611254"/>
    <lineage>
        <taxon>Eukaryota</taxon>
        <taxon>Metazoa</taxon>
        <taxon>Ecdysozoa</taxon>
        <taxon>Nematoda</taxon>
        <taxon>Chromadorea</taxon>
        <taxon>Rhabditida</taxon>
        <taxon>Rhabditina</taxon>
        <taxon>Rhabditomorpha</taxon>
        <taxon>Rhabditoidea</taxon>
        <taxon>Rhabditidae</taxon>
        <taxon>Peloderinae</taxon>
        <taxon>Caenorhabditis</taxon>
    </lineage>
</organism>